<dbReference type="InterPro" id="IPR051276">
    <property type="entry name" value="Saccharopine_DH-like_oxidrdct"/>
</dbReference>
<sequence>MKDLDVVVLGATGLTGRLVAAHLAGRAPETAVRWAVAGRSPQRLADVLTEVGAPTTPSLVVDLGDEEALRLMASRTHVVLNLAGPYSRTASAVVAACVAGGSSYADLSGEVPAVARLVRRRHEPARRAGVRVVPVSGYEALPADLAVLLAAQRAEQASRGGAAVDDGPGAGGDVTAVAVTFRTTPPSRRLGLTDAVSGGTLQSLVEVLADDDARRAGDPAALVVDHRAAAAVRRTSPLALRPRVVGGRVVGPVVPAAFIDPPVLHRTAALLAEERGEEHRPAALAEGADMGPAGGTVGAVVLAAAGAGALLQRGVLAATHLPGPLRRGLAGLLARVLPGSGEGPSADAMTGWRWQVRAEALAADGARGTAVVEGVDHPGYAATARMLAEVGLRLAATADDPPRTGCLTPALVMAGPDGAAGLAAAGVHVS</sequence>
<keyword evidence="3" id="KW-1185">Reference proteome</keyword>
<dbReference type="Pfam" id="PF03435">
    <property type="entry name" value="Sacchrp_dh_NADP"/>
    <property type="match status" value="1"/>
</dbReference>
<comment type="caution">
    <text evidence="2">The sequence shown here is derived from an EMBL/GenBank/DDBJ whole genome shotgun (WGS) entry which is preliminary data.</text>
</comment>
<gene>
    <name evidence="2" type="ORF">EDC03_2213</name>
</gene>
<dbReference type="InParanoid" id="A0A3N1HKA7"/>
<name>A0A3N1HKA7_9ACTN</name>
<evidence type="ECO:0000313" key="3">
    <source>
        <dbReference type="Proteomes" id="UP000276232"/>
    </source>
</evidence>
<dbReference type="InterPro" id="IPR005097">
    <property type="entry name" value="Sacchrp_dh_NADP-bd"/>
</dbReference>
<feature type="domain" description="Saccharopine dehydrogenase NADP binding" evidence="1">
    <location>
        <begin position="6"/>
        <end position="133"/>
    </location>
</feature>
<dbReference type="OrthoDB" id="4369409at2"/>
<dbReference type="Gene3D" id="3.40.50.720">
    <property type="entry name" value="NAD(P)-binding Rossmann-like Domain"/>
    <property type="match status" value="1"/>
</dbReference>
<dbReference type="GO" id="GO:0005811">
    <property type="term" value="C:lipid droplet"/>
    <property type="evidence" value="ECO:0007669"/>
    <property type="project" value="TreeGrafter"/>
</dbReference>
<dbReference type="InterPro" id="IPR036291">
    <property type="entry name" value="NAD(P)-bd_dom_sf"/>
</dbReference>
<dbReference type="SUPFAM" id="SSF51735">
    <property type="entry name" value="NAD(P)-binding Rossmann-fold domains"/>
    <property type="match status" value="1"/>
</dbReference>
<evidence type="ECO:0000313" key="2">
    <source>
        <dbReference type="EMBL" id="ROP42924.1"/>
    </source>
</evidence>
<dbReference type="GO" id="GO:0005886">
    <property type="term" value="C:plasma membrane"/>
    <property type="evidence" value="ECO:0007669"/>
    <property type="project" value="TreeGrafter"/>
</dbReference>
<dbReference type="RefSeq" id="WP_123380298.1">
    <property type="nucleotide sequence ID" value="NZ_RJKN01000005.1"/>
</dbReference>
<evidence type="ECO:0000259" key="1">
    <source>
        <dbReference type="Pfam" id="PF03435"/>
    </source>
</evidence>
<dbReference type="FunCoup" id="A0A3N1HKA7">
    <property type="interactions" value="157"/>
</dbReference>
<reference evidence="2 3" key="1">
    <citation type="journal article" date="2015" name="Stand. Genomic Sci.">
        <title>Genomic Encyclopedia of Bacterial and Archaeal Type Strains, Phase III: the genomes of soil and plant-associated and newly described type strains.</title>
        <authorList>
            <person name="Whitman W.B."/>
            <person name="Woyke T."/>
            <person name="Klenk H.P."/>
            <person name="Zhou Y."/>
            <person name="Lilburn T.G."/>
            <person name="Beck B.J."/>
            <person name="De Vos P."/>
            <person name="Vandamme P."/>
            <person name="Eisen J.A."/>
            <person name="Garrity G."/>
            <person name="Hugenholtz P."/>
            <person name="Kyrpides N.C."/>
        </authorList>
    </citation>
    <scope>NUCLEOTIDE SEQUENCE [LARGE SCALE GENOMIC DNA]</scope>
    <source>
        <strain evidence="2 3">CECT 7306</strain>
    </source>
</reference>
<dbReference type="PANTHER" id="PTHR12286">
    <property type="entry name" value="SACCHAROPINE DEHYDROGENASE-LIKE OXIDOREDUCTASE"/>
    <property type="match status" value="1"/>
</dbReference>
<proteinExistence type="predicted"/>
<dbReference type="GO" id="GO:0009247">
    <property type="term" value="P:glycolipid biosynthetic process"/>
    <property type="evidence" value="ECO:0007669"/>
    <property type="project" value="TreeGrafter"/>
</dbReference>
<accession>A0A3N1HKA7</accession>
<dbReference type="Proteomes" id="UP000276232">
    <property type="component" value="Unassembled WGS sequence"/>
</dbReference>
<dbReference type="PANTHER" id="PTHR12286:SF5">
    <property type="entry name" value="SACCHAROPINE DEHYDROGENASE-LIKE OXIDOREDUCTASE"/>
    <property type="match status" value="1"/>
</dbReference>
<protein>
    <submittedName>
        <fullName evidence="2">Short subunit dehydrogenase-like uncharacterized protein</fullName>
    </submittedName>
</protein>
<organism evidence="2 3">
    <name type="scientific">Pseudokineococcus lusitanus</name>
    <dbReference type="NCBI Taxonomy" id="763993"/>
    <lineage>
        <taxon>Bacteria</taxon>
        <taxon>Bacillati</taxon>
        <taxon>Actinomycetota</taxon>
        <taxon>Actinomycetes</taxon>
        <taxon>Kineosporiales</taxon>
        <taxon>Kineosporiaceae</taxon>
        <taxon>Pseudokineococcus</taxon>
    </lineage>
</organism>
<dbReference type="AlphaFoldDB" id="A0A3N1HKA7"/>
<dbReference type="EMBL" id="RJKN01000005">
    <property type="protein sequence ID" value="ROP42924.1"/>
    <property type="molecule type" value="Genomic_DNA"/>
</dbReference>